<feature type="domain" description="Oligopeptidase F N-terminal" evidence="8">
    <location>
        <begin position="111"/>
        <end position="171"/>
    </location>
</feature>
<name>A0A6N4TKU7_9FIRM</name>
<sequence length="585" mass="67520">MKDTWSLDILYKGYDDTFQKDIKAFEKSVKQCDELAASLSHDNEKETLVNILKTMEEMALLHMRLGEYTALRQSTNTTDSQTAAYDSQITRIASSSSKAIAAFHRYISETDNLDTLIEQDEFLKDYRYLLHTIKEDGKYLLSNDVEDVLSKMNISGGNAWEMMHSYLTSTLEVEYKGETTTLSAIRNLAYDDSQEVRKEAYEAELKAYDKIKDAISFSLNNIKQQVLCECDLRGYESPLAMTLHQSRMKKETLDAMLSAMKDYMPIFHKYLRRKAEVMGYKNGLPWYELFAPMGKTNTKFTIETAKDYLISHFSPFASDMADMMKQAFEEEWIDFYPKKGKVGGAFCANLPFVKQSRVLTNFDGNIGDVVTLAHELGHAYHGMMIEDHRILNTDYSMPVAETASTFNENIIMNAVIEEASDEEKLVLLENQLQDLTQIMCDIYSRFLFESEVFERRKNEFLFSKDLEEIMLNAQKTAYGDGLDPNYLHPYMWVNKGHYYSSQLSFYNFPYAFGGLFARGLIVKYKEMKENFVPKYREMLKATTVSDVEDVAKILDIDLTSKDFWISSLETAKKDIETFLSLTENK</sequence>
<dbReference type="GO" id="GO:0046872">
    <property type="term" value="F:metal ion binding"/>
    <property type="evidence" value="ECO:0007669"/>
    <property type="project" value="UniProtKB-UniRule"/>
</dbReference>
<evidence type="ECO:0000256" key="3">
    <source>
        <dbReference type="ARBA" id="ARBA00022801"/>
    </source>
</evidence>
<dbReference type="NCBIfam" id="TIGR02290">
    <property type="entry name" value="M3_fam_3"/>
    <property type="match status" value="1"/>
</dbReference>
<keyword evidence="4 6" id="KW-0862">Zinc</keyword>
<proteinExistence type="inferred from homology"/>
<dbReference type="Pfam" id="PF08439">
    <property type="entry name" value="Peptidase_M3_N"/>
    <property type="match status" value="1"/>
</dbReference>
<comment type="similarity">
    <text evidence="6">Belongs to the peptidase M3 family.</text>
</comment>
<evidence type="ECO:0000256" key="4">
    <source>
        <dbReference type="ARBA" id="ARBA00022833"/>
    </source>
</evidence>
<feature type="domain" description="Peptidase M3A/M3B catalytic" evidence="7">
    <location>
        <begin position="188"/>
        <end position="569"/>
    </location>
</feature>
<dbReference type="Pfam" id="PF01432">
    <property type="entry name" value="Peptidase_M3"/>
    <property type="match status" value="1"/>
</dbReference>
<keyword evidence="2 6" id="KW-0479">Metal-binding</keyword>
<dbReference type="InterPro" id="IPR001567">
    <property type="entry name" value="Pept_M3A_M3B_dom"/>
</dbReference>
<evidence type="ECO:0000256" key="2">
    <source>
        <dbReference type="ARBA" id="ARBA00022723"/>
    </source>
</evidence>
<dbReference type="SUPFAM" id="SSF55486">
    <property type="entry name" value="Metalloproteases ('zincins'), catalytic domain"/>
    <property type="match status" value="1"/>
</dbReference>
<dbReference type="RefSeq" id="WP_118276843.1">
    <property type="nucleotide sequence ID" value="NZ_AP019695.1"/>
</dbReference>
<dbReference type="InterPro" id="IPR013647">
    <property type="entry name" value="OligopepF_N_dom"/>
</dbReference>
<dbReference type="Gene3D" id="1.10.1370.20">
    <property type="entry name" value="Oligoendopeptidase f, C-terminal domain"/>
    <property type="match status" value="1"/>
</dbReference>
<dbReference type="GO" id="GO:0004222">
    <property type="term" value="F:metalloendopeptidase activity"/>
    <property type="evidence" value="ECO:0007669"/>
    <property type="project" value="InterPro"/>
</dbReference>
<keyword evidence="5 6" id="KW-0482">Metalloprotease</keyword>
<evidence type="ECO:0000256" key="5">
    <source>
        <dbReference type="ARBA" id="ARBA00023049"/>
    </source>
</evidence>
<dbReference type="InterPro" id="IPR034006">
    <property type="entry name" value="M3B_PepF_2"/>
</dbReference>
<dbReference type="Gene3D" id="1.20.140.70">
    <property type="entry name" value="Oligopeptidase f, N-terminal domain"/>
    <property type="match status" value="1"/>
</dbReference>
<dbReference type="InterPro" id="IPR042088">
    <property type="entry name" value="OligoPept_F_C"/>
</dbReference>
<dbReference type="EMBL" id="AP019695">
    <property type="protein sequence ID" value="BBK23680.1"/>
    <property type="molecule type" value="Genomic_DNA"/>
</dbReference>
<accession>A0A6N4TKU7</accession>
<reference evidence="10" key="1">
    <citation type="submission" date="2019-05" db="EMBL/GenBank/DDBJ databases">
        <title>Complete genome sequencing of Absiella argi strain JCM 30884.</title>
        <authorList>
            <person name="Sakamoto M."/>
            <person name="Murakami T."/>
            <person name="Mori H."/>
        </authorList>
    </citation>
    <scope>NUCLEOTIDE SEQUENCE [LARGE SCALE GENOMIC DNA]</scope>
    <source>
        <strain evidence="10">JCM 30884</strain>
    </source>
</reference>
<evidence type="ECO:0000259" key="8">
    <source>
        <dbReference type="Pfam" id="PF08439"/>
    </source>
</evidence>
<evidence type="ECO:0000256" key="6">
    <source>
        <dbReference type="RuleBase" id="RU003435"/>
    </source>
</evidence>
<keyword evidence="1 6" id="KW-0645">Protease</keyword>
<dbReference type="GO" id="GO:0006508">
    <property type="term" value="P:proteolysis"/>
    <property type="evidence" value="ECO:0007669"/>
    <property type="project" value="UniProtKB-KW"/>
</dbReference>
<protein>
    <submittedName>
        <fullName evidence="9">Oligoendopeptidase F</fullName>
    </submittedName>
</protein>
<evidence type="ECO:0000313" key="9">
    <source>
        <dbReference type="EMBL" id="BBK23680.1"/>
    </source>
</evidence>
<organism evidence="9 10">
    <name type="scientific">Amedibacterium intestinale</name>
    <dbReference type="NCBI Taxonomy" id="2583452"/>
    <lineage>
        <taxon>Bacteria</taxon>
        <taxon>Bacillati</taxon>
        <taxon>Bacillota</taxon>
        <taxon>Erysipelotrichia</taxon>
        <taxon>Erysipelotrichales</taxon>
        <taxon>Erysipelotrichaceae</taxon>
        <taxon>Amedibacterium</taxon>
    </lineage>
</organism>
<comment type="cofactor">
    <cofactor evidence="6">
        <name>Zn(2+)</name>
        <dbReference type="ChEBI" id="CHEBI:29105"/>
    </cofactor>
    <text evidence="6">Binds 1 zinc ion.</text>
</comment>
<evidence type="ECO:0000259" key="7">
    <source>
        <dbReference type="Pfam" id="PF01432"/>
    </source>
</evidence>
<dbReference type="InterPro" id="IPR011977">
    <property type="entry name" value="Pept_M3B_clade3"/>
</dbReference>
<dbReference type="KEGG" id="aarg:Aargi30884_25830"/>
<dbReference type="AlphaFoldDB" id="A0A6N4TKU7"/>
<evidence type="ECO:0000256" key="1">
    <source>
        <dbReference type="ARBA" id="ARBA00022670"/>
    </source>
</evidence>
<evidence type="ECO:0000313" key="10">
    <source>
        <dbReference type="Proteomes" id="UP000464754"/>
    </source>
</evidence>
<dbReference type="Proteomes" id="UP000464754">
    <property type="component" value="Chromosome"/>
</dbReference>
<keyword evidence="10" id="KW-1185">Reference proteome</keyword>
<keyword evidence="3 6" id="KW-0378">Hydrolase</keyword>
<dbReference type="CDD" id="cd09607">
    <property type="entry name" value="M3B_PepF"/>
    <property type="match status" value="1"/>
</dbReference>
<gene>
    <name evidence="9" type="ORF">Aargi30884_25830</name>
</gene>